<evidence type="ECO:0000256" key="1">
    <source>
        <dbReference type="SAM" id="MobiDB-lite"/>
    </source>
</evidence>
<dbReference type="EMBL" id="JARKIF010000002">
    <property type="protein sequence ID" value="KAJ7648057.1"/>
    <property type="molecule type" value="Genomic_DNA"/>
</dbReference>
<comment type="caution">
    <text evidence="2">The sequence shown here is derived from an EMBL/GenBank/DDBJ whole genome shotgun (WGS) entry which is preliminary data.</text>
</comment>
<accession>A0AAD7CH33</accession>
<evidence type="ECO:0000313" key="3">
    <source>
        <dbReference type="Proteomes" id="UP001221142"/>
    </source>
</evidence>
<protein>
    <submittedName>
        <fullName evidence="2">Uncharacterized protein</fullName>
    </submittedName>
</protein>
<feature type="compositionally biased region" description="Basic and acidic residues" evidence="1">
    <location>
        <begin position="42"/>
        <end position="51"/>
    </location>
</feature>
<sequence>MSSLESVKLAFRQQAQLFPSSFCSQETQKQLLSRARRSPGKRSIEHSGKRDHQLVFTRPNHALLVDLRLLSPRVSPVLISIRPLQSTGPEKMGSAEVGVDSTASLRWLKSRILPLATVATLRLRTSTFTLIGCEYSLRTRSAGHRLDDAANVVLARQHDDLCAVHLSPPTLPLPAKLGSPNTPLLFRVLDCWAPSRPAEGLRRPRVDNSSMGVTGTRQSPLDDGVNIRFVASTTDTLREALSLLNFLKGCPEHPLKAKEPEHVETAASEGAARVRFLASHSLTGADLFSVVQTPDSGSLVQYTPHGARVLLFTHYVQFLETNSHSSQESGLDSPDLMGKQVQEMRTKSLSGLYRVIVAALVHLDSQVVSRCN</sequence>
<feature type="region of interest" description="Disordered" evidence="1">
    <location>
        <begin position="32"/>
        <end position="51"/>
    </location>
</feature>
<gene>
    <name evidence="2" type="ORF">FB45DRAFT_861053</name>
</gene>
<dbReference type="Proteomes" id="UP001221142">
    <property type="component" value="Unassembled WGS sequence"/>
</dbReference>
<reference evidence="2" key="1">
    <citation type="submission" date="2023-03" db="EMBL/GenBank/DDBJ databases">
        <title>Massive genome expansion in bonnet fungi (Mycena s.s.) driven by repeated elements and novel gene families across ecological guilds.</title>
        <authorList>
            <consortium name="Lawrence Berkeley National Laboratory"/>
            <person name="Harder C.B."/>
            <person name="Miyauchi S."/>
            <person name="Viragh M."/>
            <person name="Kuo A."/>
            <person name="Thoen E."/>
            <person name="Andreopoulos B."/>
            <person name="Lu D."/>
            <person name="Skrede I."/>
            <person name="Drula E."/>
            <person name="Henrissat B."/>
            <person name="Morin E."/>
            <person name="Kohler A."/>
            <person name="Barry K."/>
            <person name="LaButti K."/>
            <person name="Morin E."/>
            <person name="Salamov A."/>
            <person name="Lipzen A."/>
            <person name="Mereny Z."/>
            <person name="Hegedus B."/>
            <person name="Baldrian P."/>
            <person name="Stursova M."/>
            <person name="Weitz H."/>
            <person name="Taylor A."/>
            <person name="Grigoriev I.V."/>
            <person name="Nagy L.G."/>
            <person name="Martin F."/>
            <person name="Kauserud H."/>
        </authorList>
    </citation>
    <scope>NUCLEOTIDE SEQUENCE</scope>
    <source>
        <strain evidence="2">9284</strain>
    </source>
</reference>
<keyword evidence="3" id="KW-1185">Reference proteome</keyword>
<proteinExistence type="predicted"/>
<evidence type="ECO:0000313" key="2">
    <source>
        <dbReference type="EMBL" id="KAJ7648057.1"/>
    </source>
</evidence>
<organism evidence="2 3">
    <name type="scientific">Roridomyces roridus</name>
    <dbReference type="NCBI Taxonomy" id="1738132"/>
    <lineage>
        <taxon>Eukaryota</taxon>
        <taxon>Fungi</taxon>
        <taxon>Dikarya</taxon>
        <taxon>Basidiomycota</taxon>
        <taxon>Agaricomycotina</taxon>
        <taxon>Agaricomycetes</taxon>
        <taxon>Agaricomycetidae</taxon>
        <taxon>Agaricales</taxon>
        <taxon>Marasmiineae</taxon>
        <taxon>Mycenaceae</taxon>
        <taxon>Roridomyces</taxon>
    </lineage>
</organism>
<name>A0AAD7CH33_9AGAR</name>
<dbReference type="AlphaFoldDB" id="A0AAD7CH33"/>